<dbReference type="Proteomes" id="UP000673447">
    <property type="component" value="Unassembled WGS sequence"/>
</dbReference>
<sequence length="340" mass="37876">MAEAIACLPEWPDCRPGELPLEELLAAGQPAVLRGVARDWSLVQAGRRGMREAMDHLRSHYNGQPVTYSHGGPEIAGRPFYNDDFTALNIEVRRSPLGEVLDAIAAHAGDAQPPTYYVASLLVDTRLPGLRAHNDFDFAAHGIQAPPSIWIGNRVTASCHYDAMENIACCAVGRRRFTVLPPEQVVNLYPGPLEPTPGGQAVSVVGFADPDFQRYPRFREARAAAQTAVLEPGDAIFIPNLWWHHVQALEPFNVLVNYWWNGAPAHIPAPMQALYHALWALRDRPPREKQAWRALFDYYVFGDAQRAGEHLPPQARKVLGPIDETLARQLRAMLINKLNR</sequence>
<dbReference type="PROSITE" id="PS51184">
    <property type="entry name" value="JMJC"/>
    <property type="match status" value="1"/>
</dbReference>
<gene>
    <name evidence="2" type="ORF">J5837_02770</name>
</gene>
<dbReference type="AlphaFoldDB" id="A0A940X2A9"/>
<dbReference type="Pfam" id="PF13621">
    <property type="entry name" value="Cupin_8"/>
    <property type="match status" value="1"/>
</dbReference>
<dbReference type="EMBL" id="JAGKTC010000001">
    <property type="protein sequence ID" value="MBP3983335.1"/>
    <property type="molecule type" value="Genomic_DNA"/>
</dbReference>
<dbReference type="PANTHER" id="PTHR12461:SF105">
    <property type="entry name" value="HYPOXIA-INDUCIBLE FACTOR 1-ALPHA INHIBITOR"/>
    <property type="match status" value="1"/>
</dbReference>
<keyword evidence="3" id="KW-1185">Reference proteome</keyword>
<dbReference type="Gene3D" id="2.60.120.10">
    <property type="entry name" value="Jelly Rolls"/>
    <property type="match status" value="1"/>
</dbReference>
<evidence type="ECO:0000313" key="2">
    <source>
        <dbReference type="EMBL" id="MBP3983335.1"/>
    </source>
</evidence>
<proteinExistence type="predicted"/>
<dbReference type="InterPro" id="IPR014710">
    <property type="entry name" value="RmlC-like_jellyroll"/>
</dbReference>
<evidence type="ECO:0000259" key="1">
    <source>
        <dbReference type="PROSITE" id="PS51184"/>
    </source>
</evidence>
<organism evidence="2 3">
    <name type="scientific">Pseudoxanthomonas helianthi</name>
    <dbReference type="NCBI Taxonomy" id="1453541"/>
    <lineage>
        <taxon>Bacteria</taxon>
        <taxon>Pseudomonadati</taxon>
        <taxon>Pseudomonadota</taxon>
        <taxon>Gammaproteobacteria</taxon>
        <taxon>Lysobacterales</taxon>
        <taxon>Lysobacteraceae</taxon>
        <taxon>Pseudoxanthomonas</taxon>
    </lineage>
</organism>
<comment type="caution">
    <text evidence="2">The sequence shown here is derived from an EMBL/GenBank/DDBJ whole genome shotgun (WGS) entry which is preliminary data.</text>
</comment>
<feature type="domain" description="JmjC" evidence="1">
    <location>
        <begin position="116"/>
        <end position="275"/>
    </location>
</feature>
<dbReference type="PANTHER" id="PTHR12461">
    <property type="entry name" value="HYPOXIA-INDUCIBLE FACTOR 1 ALPHA INHIBITOR-RELATED"/>
    <property type="match status" value="1"/>
</dbReference>
<dbReference type="RefSeq" id="WP_210535190.1">
    <property type="nucleotide sequence ID" value="NZ_JAGKTC010000001.1"/>
</dbReference>
<name>A0A940X2A9_9GAMM</name>
<dbReference type="SUPFAM" id="SSF51197">
    <property type="entry name" value="Clavaminate synthase-like"/>
    <property type="match status" value="1"/>
</dbReference>
<reference evidence="2" key="2">
    <citation type="submission" date="2021-03" db="EMBL/GenBank/DDBJ databases">
        <authorList>
            <person name="Cao W."/>
        </authorList>
    </citation>
    <scope>NUCLEOTIDE SEQUENCE</scope>
    <source>
        <strain evidence="2">110414</strain>
    </source>
</reference>
<reference evidence="2" key="1">
    <citation type="journal article" date="2016" name="Int. J. Syst. Evol. Microbiol.">
        <title>Pseudoxanthomonas helianthi sp. nov., isolated from roots of Jerusalem artichoke (Helianthus tuberosus).</title>
        <authorList>
            <person name="Kittiwongwattana C."/>
            <person name="Thawai C."/>
        </authorList>
    </citation>
    <scope>NUCLEOTIDE SEQUENCE</scope>
    <source>
        <strain evidence="2">110414</strain>
    </source>
</reference>
<protein>
    <submittedName>
        <fullName evidence="2">Cupin-like domain-containing protein</fullName>
    </submittedName>
</protein>
<evidence type="ECO:0000313" key="3">
    <source>
        <dbReference type="Proteomes" id="UP000673447"/>
    </source>
</evidence>
<accession>A0A940X2A9</accession>
<dbReference type="SMART" id="SM00558">
    <property type="entry name" value="JmjC"/>
    <property type="match status" value="1"/>
</dbReference>
<dbReference type="InterPro" id="IPR041667">
    <property type="entry name" value="Cupin_8"/>
</dbReference>
<dbReference type="InterPro" id="IPR003347">
    <property type="entry name" value="JmjC_dom"/>
</dbReference>